<organism evidence="5">
    <name type="scientific">Telmatobacter sp. DSM 110680</name>
    <dbReference type="NCBI Taxonomy" id="3036704"/>
    <lineage>
        <taxon>Bacteria</taxon>
        <taxon>Pseudomonadati</taxon>
        <taxon>Acidobacteriota</taxon>
        <taxon>Terriglobia</taxon>
        <taxon>Terriglobales</taxon>
        <taxon>Acidobacteriaceae</taxon>
        <taxon>Telmatobacter</taxon>
    </lineage>
</organism>
<evidence type="ECO:0000259" key="3">
    <source>
        <dbReference type="Pfam" id="PF02550"/>
    </source>
</evidence>
<sequence>MSRRIASVPAQKITAEQAACLVRSGMWLDYGVALAQPDVFDAALGFRRDELHNVKIRSCLSMRPRAVAECNGESNCFFLFSWHFSGYDRKKHDAGRCNYMPVNLGEVPDYYRRFLAPVDIAILKTCPMDDRGYFNFSASNIWHRAVVESARIVIVEVNRHLPVANGEQNGVHLTEVDYVIDGDDQLPPELPNPDPTEVDRAVARRIAAEIEDGSCLQIGIGGMPNAVCSLLLESGVRDLGVHTEMLTDGIADLYKSGRITGSKKILDAGRIAYTFALGSNYLYETLNRNEDFCCHPVEYTNTPNIIMQNHRMVSINNTTQIDLQGQAASESDGHRHLSGTGGQLQFVRGAYASKGGKSFICLASTYEKHGERRSRIVLNMTPGNIVTTPRSDIMYVVTEYGMVNLKGKSVAERALAVISVAHPDFREELEREAYENRLIPRGVSF</sequence>
<keyword evidence="5" id="KW-0378">Hydrolase</keyword>
<reference evidence="5" key="1">
    <citation type="submission" date="2023-03" db="EMBL/GenBank/DDBJ databases">
        <title>Edaphobacter sp.</title>
        <authorList>
            <person name="Huber K.J."/>
            <person name="Papendorf J."/>
            <person name="Pilke C."/>
            <person name="Bunk B."/>
            <person name="Sproeer C."/>
            <person name="Pester M."/>
        </authorList>
    </citation>
    <scope>NUCLEOTIDE SEQUENCE</scope>
    <source>
        <strain evidence="5">DSM 110680</strain>
    </source>
</reference>
<dbReference type="InterPro" id="IPR026888">
    <property type="entry name" value="AcetylCoA_hyd_C"/>
</dbReference>
<evidence type="ECO:0000313" key="5">
    <source>
        <dbReference type="EMBL" id="XBH16151.1"/>
    </source>
</evidence>
<dbReference type="RefSeq" id="WP_348261378.1">
    <property type="nucleotide sequence ID" value="NZ_CP121196.1"/>
</dbReference>
<accession>A0AAU7DFJ4</accession>
<comment type="similarity">
    <text evidence="1">Belongs to the acetyl-CoA hydrolase/transferase family.</text>
</comment>
<dbReference type="GO" id="GO:0008775">
    <property type="term" value="F:acetate CoA-transferase activity"/>
    <property type="evidence" value="ECO:0007669"/>
    <property type="project" value="InterPro"/>
</dbReference>
<dbReference type="GO" id="GO:0016787">
    <property type="term" value="F:hydrolase activity"/>
    <property type="evidence" value="ECO:0007669"/>
    <property type="project" value="UniProtKB-KW"/>
</dbReference>
<evidence type="ECO:0000256" key="1">
    <source>
        <dbReference type="ARBA" id="ARBA00009632"/>
    </source>
</evidence>
<dbReference type="PANTHER" id="PTHR21432">
    <property type="entry name" value="ACETYL-COA HYDROLASE-RELATED"/>
    <property type="match status" value="1"/>
</dbReference>
<dbReference type="InterPro" id="IPR046433">
    <property type="entry name" value="ActCoA_hydro"/>
</dbReference>
<dbReference type="GO" id="GO:0006083">
    <property type="term" value="P:acetate metabolic process"/>
    <property type="evidence" value="ECO:0007669"/>
    <property type="project" value="InterPro"/>
</dbReference>
<dbReference type="Gene3D" id="3.30.750.70">
    <property type="entry name" value="4-hydroxybutyrate coenzyme like domains"/>
    <property type="match status" value="1"/>
</dbReference>
<evidence type="ECO:0000256" key="2">
    <source>
        <dbReference type="ARBA" id="ARBA00022679"/>
    </source>
</evidence>
<protein>
    <submittedName>
        <fullName evidence="5">Acetyl-CoA hydrolase/transferase C-terminal domain-containing protein</fullName>
    </submittedName>
</protein>
<keyword evidence="2" id="KW-0808">Transferase</keyword>
<dbReference type="PANTHER" id="PTHR21432:SF20">
    <property type="entry name" value="ACETYL-COA HYDROLASE"/>
    <property type="match status" value="1"/>
</dbReference>
<dbReference type="Pfam" id="PF02550">
    <property type="entry name" value="AcetylCoA_hydro"/>
    <property type="match status" value="1"/>
</dbReference>
<feature type="domain" description="Acetyl-CoA hydrolase/transferase N-terminal" evidence="3">
    <location>
        <begin position="13"/>
        <end position="184"/>
    </location>
</feature>
<name>A0AAU7DFJ4_9BACT</name>
<dbReference type="SUPFAM" id="SSF100950">
    <property type="entry name" value="NagB/RpiA/CoA transferase-like"/>
    <property type="match status" value="2"/>
</dbReference>
<dbReference type="Gene3D" id="3.40.1080.10">
    <property type="entry name" value="Glutaconate Coenzyme A-transferase"/>
    <property type="match status" value="1"/>
</dbReference>
<proteinExistence type="inferred from homology"/>
<dbReference type="InterPro" id="IPR038460">
    <property type="entry name" value="AcetylCoA_hyd_C_sf"/>
</dbReference>
<dbReference type="EMBL" id="CP121196">
    <property type="protein sequence ID" value="XBH16151.1"/>
    <property type="molecule type" value="Genomic_DNA"/>
</dbReference>
<evidence type="ECO:0000259" key="4">
    <source>
        <dbReference type="Pfam" id="PF13336"/>
    </source>
</evidence>
<dbReference type="Pfam" id="PF13336">
    <property type="entry name" value="AcetylCoA_hyd_C"/>
    <property type="match status" value="1"/>
</dbReference>
<feature type="domain" description="Acetyl-CoA hydrolase/transferase C-terminal" evidence="4">
    <location>
        <begin position="278"/>
        <end position="433"/>
    </location>
</feature>
<dbReference type="InterPro" id="IPR037171">
    <property type="entry name" value="NagB/RpiA_transferase-like"/>
</dbReference>
<dbReference type="InterPro" id="IPR003702">
    <property type="entry name" value="ActCoA_hydro_N"/>
</dbReference>
<dbReference type="AlphaFoldDB" id="A0AAU7DFJ4"/>
<gene>
    <name evidence="5" type="ORF">P8935_16430</name>
</gene>
<dbReference type="Gene3D" id="3.40.1080.20">
    <property type="entry name" value="Acetyl-CoA hydrolase/transferase C-terminal domain"/>
    <property type="match status" value="1"/>
</dbReference>